<evidence type="ECO:0000256" key="5">
    <source>
        <dbReference type="ARBA" id="ARBA00022980"/>
    </source>
</evidence>
<dbReference type="PANTHER" id="PTHR11661:SF1">
    <property type="entry name" value="LARGE RIBOSOMAL SUBUNIT PROTEIN UL11M"/>
    <property type="match status" value="1"/>
</dbReference>
<evidence type="ECO:0000259" key="11">
    <source>
        <dbReference type="Pfam" id="PF00298"/>
    </source>
</evidence>
<dbReference type="InterPro" id="IPR020783">
    <property type="entry name" value="Ribosomal_uL11_C"/>
</dbReference>
<feature type="domain" description="Large ribosomal subunit protein uL11 N-terminal" evidence="12">
    <location>
        <begin position="9"/>
        <end position="67"/>
    </location>
</feature>
<dbReference type="AlphaFoldDB" id="A0A318GVN8"/>
<name>A0A318GVN8_9BURK</name>
<dbReference type="InterPro" id="IPR020785">
    <property type="entry name" value="Ribosomal_uL11_CS"/>
</dbReference>
<evidence type="ECO:0000256" key="6">
    <source>
        <dbReference type="ARBA" id="ARBA00023274"/>
    </source>
</evidence>
<dbReference type="SUPFAM" id="SSF46906">
    <property type="entry name" value="Ribosomal protein L11, C-terminal domain"/>
    <property type="match status" value="1"/>
</dbReference>
<dbReference type="OrthoDB" id="9802408at2"/>
<comment type="similarity">
    <text evidence="1 8 9">Belongs to the universal ribosomal protein uL11 family.</text>
</comment>
<dbReference type="InterPro" id="IPR036769">
    <property type="entry name" value="Ribosomal_uL11_C_sf"/>
</dbReference>
<dbReference type="CDD" id="cd00349">
    <property type="entry name" value="Ribosomal_L11"/>
    <property type="match status" value="1"/>
</dbReference>
<dbReference type="Gene3D" id="3.30.1550.10">
    <property type="entry name" value="Ribosomal protein L11/L12, N-terminal domain"/>
    <property type="match status" value="1"/>
</dbReference>
<dbReference type="FunFam" id="3.30.1550.10:FF:000001">
    <property type="entry name" value="50S ribosomal protein L11"/>
    <property type="match status" value="1"/>
</dbReference>
<dbReference type="SMART" id="SM00649">
    <property type="entry name" value="RL11"/>
    <property type="match status" value="1"/>
</dbReference>
<keyword evidence="14" id="KW-1185">Reference proteome</keyword>
<comment type="function">
    <text evidence="8 10">Forms part of the ribosomal stalk which helps the ribosome interact with GTP-bound translation factors.</text>
</comment>
<dbReference type="GO" id="GO:0003735">
    <property type="term" value="F:structural constituent of ribosome"/>
    <property type="evidence" value="ECO:0007669"/>
    <property type="project" value="InterPro"/>
</dbReference>
<comment type="PTM">
    <text evidence="8 10">One or more lysine residues are methylated.</text>
</comment>
<evidence type="ECO:0000256" key="3">
    <source>
        <dbReference type="ARBA" id="ARBA00022730"/>
    </source>
</evidence>
<dbReference type="GO" id="GO:0070180">
    <property type="term" value="F:large ribosomal subunit rRNA binding"/>
    <property type="evidence" value="ECO:0007669"/>
    <property type="project" value="UniProtKB-UniRule"/>
</dbReference>
<dbReference type="Proteomes" id="UP000247811">
    <property type="component" value="Unassembled WGS sequence"/>
</dbReference>
<evidence type="ECO:0000313" key="13">
    <source>
        <dbReference type="EMBL" id="PXW93569.1"/>
    </source>
</evidence>
<evidence type="ECO:0000256" key="7">
    <source>
        <dbReference type="ARBA" id="ARBA00062905"/>
    </source>
</evidence>
<protein>
    <recommendedName>
        <fullName evidence="8">Large ribosomal subunit protein uL11</fullName>
    </recommendedName>
</protein>
<accession>A0A318GVN8</accession>
<organism evidence="13 14">
    <name type="scientific">Sphaerotilus hippei</name>
    <dbReference type="NCBI Taxonomy" id="744406"/>
    <lineage>
        <taxon>Bacteria</taxon>
        <taxon>Pseudomonadati</taxon>
        <taxon>Pseudomonadota</taxon>
        <taxon>Betaproteobacteria</taxon>
        <taxon>Burkholderiales</taxon>
        <taxon>Sphaerotilaceae</taxon>
        <taxon>Sphaerotilus</taxon>
    </lineage>
</organism>
<comment type="subunit">
    <text evidence="7">Part of the ribosomal stalk of the 50S ribosomal subunit. Interacts with L10 and the large rRNA to form the base of the stalk. L10 forms an elongated spine to which 2 L12 dimers bind in a sequential fashion forming a pentameric L10(L12)2(L12)2 complex.</text>
</comment>
<dbReference type="RefSeq" id="WP_110402051.1">
    <property type="nucleotide sequence ID" value="NZ_QJJS01000019.1"/>
</dbReference>
<evidence type="ECO:0000256" key="4">
    <source>
        <dbReference type="ARBA" id="ARBA00022884"/>
    </source>
</evidence>
<comment type="subunit">
    <text evidence="8">Part of the ribosomal stalk of the 50S ribosomal subunit. Interacts with L10 and the large rRNA to form the base of the stalk. L10 forms an elongated spine to which L12 dimers bind in a sequential fashion forming a multimeric L10(L12)X complex.</text>
</comment>
<dbReference type="NCBIfam" id="TIGR01632">
    <property type="entry name" value="L11_bact"/>
    <property type="match status" value="1"/>
</dbReference>
<dbReference type="Gene3D" id="1.10.10.250">
    <property type="entry name" value="Ribosomal protein L11, C-terminal domain"/>
    <property type="match status" value="1"/>
</dbReference>
<dbReference type="PANTHER" id="PTHR11661">
    <property type="entry name" value="60S RIBOSOMAL PROTEIN L12"/>
    <property type="match status" value="1"/>
</dbReference>
<gene>
    <name evidence="8" type="primary">rplK</name>
    <name evidence="13" type="ORF">C7444_11980</name>
</gene>
<keyword evidence="5 8" id="KW-0689">Ribosomal protein</keyword>
<dbReference type="InterPro" id="IPR036796">
    <property type="entry name" value="Ribosomal_uL11_N_sf"/>
</dbReference>
<dbReference type="Pfam" id="PF00298">
    <property type="entry name" value="Ribosomal_L11"/>
    <property type="match status" value="1"/>
</dbReference>
<evidence type="ECO:0000256" key="1">
    <source>
        <dbReference type="ARBA" id="ARBA00010537"/>
    </source>
</evidence>
<keyword evidence="6 8" id="KW-0687">Ribonucleoprotein</keyword>
<feature type="domain" description="Large ribosomal subunit protein uL11 C-terminal" evidence="11">
    <location>
        <begin position="72"/>
        <end position="140"/>
    </location>
</feature>
<evidence type="ECO:0000259" key="12">
    <source>
        <dbReference type="Pfam" id="PF03946"/>
    </source>
</evidence>
<dbReference type="SUPFAM" id="SSF54747">
    <property type="entry name" value="Ribosomal L11/L12e N-terminal domain"/>
    <property type="match status" value="1"/>
</dbReference>
<proteinExistence type="inferred from homology"/>
<keyword evidence="2 8" id="KW-0488">Methylation</keyword>
<dbReference type="PROSITE" id="PS00359">
    <property type="entry name" value="RIBOSOMAL_L11"/>
    <property type="match status" value="1"/>
</dbReference>
<evidence type="ECO:0000256" key="9">
    <source>
        <dbReference type="RuleBase" id="RU003978"/>
    </source>
</evidence>
<dbReference type="GO" id="GO:0006412">
    <property type="term" value="P:translation"/>
    <property type="evidence" value="ECO:0007669"/>
    <property type="project" value="UniProtKB-UniRule"/>
</dbReference>
<dbReference type="InterPro" id="IPR006519">
    <property type="entry name" value="Ribosomal_uL11_bac-typ"/>
</dbReference>
<dbReference type="EMBL" id="QJJS01000019">
    <property type="protein sequence ID" value="PXW93569.1"/>
    <property type="molecule type" value="Genomic_DNA"/>
</dbReference>
<sequence length="143" mass="15204">MAKKIVGFIKLQVPAGKANPSPPIGPALGQRGLNIMEFCKAFNAQTQGMEPGLKLPVVITAYADKSFTFILKTPPATVLIKKALKLEKGSPRPHQAKVGKLTREQIEEIAKIKLKDLTAANMDAAVKTIAGSARSMGVNVEGV</sequence>
<dbReference type="GO" id="GO:0022625">
    <property type="term" value="C:cytosolic large ribosomal subunit"/>
    <property type="evidence" value="ECO:0007669"/>
    <property type="project" value="TreeGrafter"/>
</dbReference>
<evidence type="ECO:0000256" key="8">
    <source>
        <dbReference type="HAMAP-Rule" id="MF_00736"/>
    </source>
</evidence>
<dbReference type="FunFam" id="1.10.10.250:FF:000001">
    <property type="entry name" value="50S ribosomal protein L11"/>
    <property type="match status" value="1"/>
</dbReference>
<evidence type="ECO:0000256" key="2">
    <source>
        <dbReference type="ARBA" id="ARBA00022481"/>
    </source>
</evidence>
<evidence type="ECO:0000256" key="10">
    <source>
        <dbReference type="RuleBase" id="RU003979"/>
    </source>
</evidence>
<dbReference type="InterPro" id="IPR000911">
    <property type="entry name" value="Ribosomal_uL11"/>
</dbReference>
<dbReference type="Pfam" id="PF03946">
    <property type="entry name" value="Ribosomal_L11_N"/>
    <property type="match status" value="1"/>
</dbReference>
<dbReference type="HAMAP" id="MF_00736">
    <property type="entry name" value="Ribosomal_uL11"/>
    <property type="match status" value="1"/>
</dbReference>
<evidence type="ECO:0000313" key="14">
    <source>
        <dbReference type="Proteomes" id="UP000247811"/>
    </source>
</evidence>
<reference evidence="13 14" key="1">
    <citation type="submission" date="2018-05" db="EMBL/GenBank/DDBJ databases">
        <title>Genomic Encyclopedia of Type Strains, Phase IV (KMG-IV): sequencing the most valuable type-strain genomes for metagenomic binning, comparative biology and taxonomic classification.</title>
        <authorList>
            <person name="Goeker M."/>
        </authorList>
    </citation>
    <scope>NUCLEOTIDE SEQUENCE [LARGE SCALE GENOMIC DNA]</scope>
    <source>
        <strain evidence="13 14">DSM 566</strain>
    </source>
</reference>
<keyword evidence="4 8" id="KW-0694">RNA-binding</keyword>
<comment type="caution">
    <text evidence="13">The sequence shown here is derived from an EMBL/GenBank/DDBJ whole genome shotgun (WGS) entry which is preliminary data.</text>
</comment>
<keyword evidence="3 8" id="KW-0699">rRNA-binding</keyword>
<dbReference type="InterPro" id="IPR020784">
    <property type="entry name" value="Ribosomal_uL11_N"/>
</dbReference>